<accession>A0A6A7BLG1</accession>
<feature type="region of interest" description="Disordered" evidence="1">
    <location>
        <begin position="73"/>
        <end position="111"/>
    </location>
</feature>
<protein>
    <submittedName>
        <fullName evidence="2">Uncharacterized protein</fullName>
    </submittedName>
</protein>
<dbReference type="EMBL" id="MU006289">
    <property type="protein sequence ID" value="KAF2856022.1"/>
    <property type="molecule type" value="Genomic_DNA"/>
</dbReference>
<keyword evidence="3" id="KW-1185">Reference proteome</keyword>
<dbReference type="Proteomes" id="UP000799423">
    <property type="component" value="Unassembled WGS sequence"/>
</dbReference>
<proteinExistence type="predicted"/>
<gene>
    <name evidence="2" type="ORF">T440DRAFT_96197</name>
</gene>
<organism evidence="2 3">
    <name type="scientific">Plenodomus tracheiphilus IPT5</name>
    <dbReference type="NCBI Taxonomy" id="1408161"/>
    <lineage>
        <taxon>Eukaryota</taxon>
        <taxon>Fungi</taxon>
        <taxon>Dikarya</taxon>
        <taxon>Ascomycota</taxon>
        <taxon>Pezizomycotina</taxon>
        <taxon>Dothideomycetes</taxon>
        <taxon>Pleosporomycetidae</taxon>
        <taxon>Pleosporales</taxon>
        <taxon>Pleosporineae</taxon>
        <taxon>Leptosphaeriaceae</taxon>
        <taxon>Plenodomus</taxon>
    </lineage>
</organism>
<sequence length="222" mass="24411">MERHTTRKARTATEPDHSTFDCTQPAVTLMAVEQVCVYVCCMYQAEMAHVLWTFVTRHTTAYLLNGCQRATLHSRRTDRSGPGEGRGGGSDDLQGRTDARPPRILGSGRSRPRCRAAHLLLAVDVRSRAAVLAFPGRPAARSFEAPQRWEQASGFPAGLLAMAARRPCRSSPRGAWWLAALGVGAKHAFPWATERDVQDKRSALRGHLPASSQPRWAGPGRF</sequence>
<name>A0A6A7BLG1_9PLEO</name>
<reference evidence="2" key="1">
    <citation type="submission" date="2020-01" db="EMBL/GenBank/DDBJ databases">
        <authorList>
            <consortium name="DOE Joint Genome Institute"/>
            <person name="Haridas S."/>
            <person name="Albert R."/>
            <person name="Binder M."/>
            <person name="Bloem J."/>
            <person name="Labutti K."/>
            <person name="Salamov A."/>
            <person name="Andreopoulos B."/>
            <person name="Baker S.E."/>
            <person name="Barry K."/>
            <person name="Bills G."/>
            <person name="Bluhm B.H."/>
            <person name="Cannon C."/>
            <person name="Castanera R."/>
            <person name="Culley D.E."/>
            <person name="Daum C."/>
            <person name="Ezra D."/>
            <person name="Gonzalez J.B."/>
            <person name="Henrissat B."/>
            <person name="Kuo A."/>
            <person name="Liang C."/>
            <person name="Lipzen A."/>
            <person name="Lutzoni F."/>
            <person name="Magnuson J."/>
            <person name="Mondo S."/>
            <person name="Nolan M."/>
            <person name="Ohm R."/>
            <person name="Pangilinan J."/>
            <person name="Park H.-J."/>
            <person name="Ramirez L."/>
            <person name="Alfaro M."/>
            <person name="Sun H."/>
            <person name="Tritt A."/>
            <person name="Yoshinaga Y."/>
            <person name="Zwiers L.-H."/>
            <person name="Turgeon B.G."/>
            <person name="Goodwin S.B."/>
            <person name="Spatafora J.W."/>
            <person name="Crous P.W."/>
            <person name="Grigoriev I.V."/>
        </authorList>
    </citation>
    <scope>NUCLEOTIDE SEQUENCE</scope>
    <source>
        <strain evidence="2">IPT5</strain>
    </source>
</reference>
<evidence type="ECO:0000256" key="1">
    <source>
        <dbReference type="SAM" id="MobiDB-lite"/>
    </source>
</evidence>
<evidence type="ECO:0000313" key="3">
    <source>
        <dbReference type="Proteomes" id="UP000799423"/>
    </source>
</evidence>
<evidence type="ECO:0000313" key="2">
    <source>
        <dbReference type="EMBL" id="KAF2856022.1"/>
    </source>
</evidence>
<dbReference type="AlphaFoldDB" id="A0A6A7BLG1"/>